<dbReference type="PROSITE" id="PS51186">
    <property type="entry name" value="GNAT"/>
    <property type="match status" value="1"/>
</dbReference>
<dbReference type="SUPFAM" id="SSF55729">
    <property type="entry name" value="Acyl-CoA N-acyltransferases (Nat)"/>
    <property type="match status" value="1"/>
</dbReference>
<comment type="caution">
    <text evidence="2">The sequence shown here is derived from an EMBL/GenBank/DDBJ whole genome shotgun (WGS) entry which is preliminary data.</text>
</comment>
<dbReference type="CDD" id="cd04301">
    <property type="entry name" value="NAT_SF"/>
    <property type="match status" value="1"/>
</dbReference>
<name>A0A6V8SEH2_9CLOT</name>
<dbReference type="InterPro" id="IPR016181">
    <property type="entry name" value="Acyl_CoA_acyltransferase"/>
</dbReference>
<protein>
    <submittedName>
        <fullName evidence="2">L-amino acid N-acetyltransferase AaaT</fullName>
    </submittedName>
</protein>
<dbReference type="Gene3D" id="3.40.630.30">
    <property type="match status" value="1"/>
</dbReference>
<dbReference type="Pfam" id="PF00583">
    <property type="entry name" value="Acetyltransf_1"/>
    <property type="match status" value="1"/>
</dbReference>
<sequence length="177" mass="20379">MSEPLKENQNLVIRRALTEDAVELNEFYRNIILETDHFGYEVDEFHITDEQQEHTINMFIQADNAILLVATLNDKIVGNLSFRAGTSKKFQHVGEFGVQVLKDYWNLGIGKELVQCLINWAKKNETIYKISLRVRADNKNAIHLYKTLGFMEEGILKGEMMCNGTLHDLIYMGIVVD</sequence>
<accession>A0A6V8SEH2</accession>
<dbReference type="RefSeq" id="WP_183277102.1">
    <property type="nucleotide sequence ID" value="NZ_BLZR01000001.1"/>
</dbReference>
<reference evidence="2 3" key="1">
    <citation type="submission" date="2020-07" db="EMBL/GenBank/DDBJ databases">
        <title>A new beta-1,3-glucan-decomposing anaerobic bacterium isolated from anoxic soil subjected to biological soil disinfestation.</title>
        <authorList>
            <person name="Ueki A."/>
            <person name="Tonouchi A."/>
        </authorList>
    </citation>
    <scope>NUCLEOTIDE SEQUENCE [LARGE SCALE GENOMIC DNA]</scope>
    <source>
        <strain evidence="2 3">TW1</strain>
    </source>
</reference>
<keyword evidence="3" id="KW-1185">Reference proteome</keyword>
<dbReference type="EMBL" id="BLZR01000001">
    <property type="protein sequence ID" value="GFP75607.1"/>
    <property type="molecule type" value="Genomic_DNA"/>
</dbReference>
<dbReference type="AlphaFoldDB" id="A0A6V8SEH2"/>
<dbReference type="GO" id="GO:0016747">
    <property type="term" value="F:acyltransferase activity, transferring groups other than amino-acyl groups"/>
    <property type="evidence" value="ECO:0007669"/>
    <property type="project" value="InterPro"/>
</dbReference>
<evidence type="ECO:0000259" key="1">
    <source>
        <dbReference type="PROSITE" id="PS51186"/>
    </source>
</evidence>
<evidence type="ECO:0000313" key="3">
    <source>
        <dbReference type="Proteomes" id="UP000580568"/>
    </source>
</evidence>
<feature type="domain" description="N-acetyltransferase" evidence="1">
    <location>
        <begin position="11"/>
        <end position="177"/>
    </location>
</feature>
<dbReference type="Proteomes" id="UP000580568">
    <property type="component" value="Unassembled WGS sequence"/>
</dbReference>
<proteinExistence type="predicted"/>
<dbReference type="InterPro" id="IPR000182">
    <property type="entry name" value="GNAT_dom"/>
</dbReference>
<gene>
    <name evidence="2" type="ORF">bsdtw1_01694</name>
</gene>
<organism evidence="2 3">
    <name type="scientific">Clostridium fungisolvens</name>
    <dbReference type="NCBI Taxonomy" id="1604897"/>
    <lineage>
        <taxon>Bacteria</taxon>
        <taxon>Bacillati</taxon>
        <taxon>Bacillota</taxon>
        <taxon>Clostridia</taxon>
        <taxon>Eubacteriales</taxon>
        <taxon>Clostridiaceae</taxon>
        <taxon>Clostridium</taxon>
    </lineage>
</organism>
<keyword evidence="2" id="KW-0808">Transferase</keyword>
<evidence type="ECO:0000313" key="2">
    <source>
        <dbReference type="EMBL" id="GFP75607.1"/>
    </source>
</evidence>
<dbReference type="PANTHER" id="PTHR43415">
    <property type="entry name" value="SPERMIDINE N(1)-ACETYLTRANSFERASE"/>
    <property type="match status" value="1"/>
</dbReference>
<dbReference type="PANTHER" id="PTHR43415:SF3">
    <property type="entry name" value="GNAT-FAMILY ACETYLTRANSFERASE"/>
    <property type="match status" value="1"/>
</dbReference>